<keyword evidence="4" id="KW-1185">Reference proteome</keyword>
<keyword evidence="1" id="KW-0812">Transmembrane</keyword>
<evidence type="ECO:0000259" key="2">
    <source>
        <dbReference type="Pfam" id="PF13240"/>
    </source>
</evidence>
<organism evidence="3 4">
    <name type="scientific">Companilactobacillus zhachilii</name>
    <dbReference type="NCBI Taxonomy" id="2304606"/>
    <lineage>
        <taxon>Bacteria</taxon>
        <taxon>Bacillati</taxon>
        <taxon>Bacillota</taxon>
        <taxon>Bacilli</taxon>
        <taxon>Lactobacillales</taxon>
        <taxon>Lactobacillaceae</taxon>
        <taxon>Companilactobacillus</taxon>
    </lineage>
</organism>
<feature type="domain" description="Zinc-ribbon" evidence="2">
    <location>
        <begin position="3"/>
        <end position="23"/>
    </location>
</feature>
<dbReference type="OrthoDB" id="2289760at2"/>
<sequence length="217" mass="23759">MRCSNCGAEIPADAEFCPECGHKAGVPVQENKTVSEMKDKVTPYLTKKNIFRTLLVVIVGLVVFAGYRLLYYPSLVKNEIAKTEFATANFNVKVNVLNKTITLTASEPEVYSLVAASTDNGFLTSPIGAEESMDKMAKDLPGNWTIQLIQTTHANSPRVMWQYSDGHESIRYQNSNEYRRAKQAYIEASEKEDATNSEIKSAVIGAAAGGLIGAALR</sequence>
<keyword evidence="1" id="KW-1133">Transmembrane helix</keyword>
<dbReference type="AlphaFoldDB" id="A0A386PWB7"/>
<keyword evidence="1" id="KW-0472">Membrane</keyword>
<dbReference type="InterPro" id="IPR026870">
    <property type="entry name" value="Zinc_ribbon_dom"/>
</dbReference>
<evidence type="ECO:0000256" key="1">
    <source>
        <dbReference type="SAM" id="Phobius"/>
    </source>
</evidence>
<gene>
    <name evidence="3" type="ORF">D1B17_11805</name>
</gene>
<evidence type="ECO:0000313" key="4">
    <source>
        <dbReference type="Proteomes" id="UP000267208"/>
    </source>
</evidence>
<dbReference type="Pfam" id="PF13240">
    <property type="entry name" value="Zn_Ribbon_1"/>
    <property type="match status" value="1"/>
</dbReference>
<feature type="transmembrane region" description="Helical" evidence="1">
    <location>
        <begin position="50"/>
        <end position="70"/>
    </location>
</feature>
<protein>
    <submittedName>
        <fullName evidence="3">Zinc ribbon domain-containing protein</fullName>
    </submittedName>
</protein>
<reference evidence="4" key="1">
    <citation type="submission" date="2018-08" db="EMBL/GenBank/DDBJ databases">
        <title>Genome of Lactobacillus sp. HBUAS52074.</title>
        <authorList>
            <person name="Guo Z."/>
            <person name="Zhang Z.D."/>
        </authorList>
    </citation>
    <scope>NUCLEOTIDE SEQUENCE [LARGE SCALE GENOMIC DNA]</scope>
    <source>
        <strain evidence="4">HBUAS52074</strain>
    </source>
</reference>
<dbReference type="EMBL" id="CP031933">
    <property type="protein sequence ID" value="AYE39275.1"/>
    <property type="molecule type" value="Genomic_DNA"/>
</dbReference>
<proteinExistence type="predicted"/>
<accession>A0A386PWB7</accession>
<evidence type="ECO:0000313" key="3">
    <source>
        <dbReference type="EMBL" id="AYE39275.1"/>
    </source>
</evidence>
<dbReference type="RefSeq" id="WP_120143753.1">
    <property type="nucleotide sequence ID" value="NZ_CP031933.2"/>
</dbReference>
<name>A0A386PWB7_9LACO</name>
<dbReference type="KEGG" id="lzh:D1B17_11805"/>
<dbReference type="Proteomes" id="UP000267208">
    <property type="component" value="Chromosome"/>
</dbReference>